<protein>
    <submittedName>
        <fullName evidence="2">Uncharacterized protein</fullName>
    </submittedName>
</protein>
<keyword evidence="3" id="KW-1185">Reference proteome</keyword>
<evidence type="ECO:0000313" key="2">
    <source>
        <dbReference type="EMBL" id="KFI79278.1"/>
    </source>
</evidence>
<dbReference type="Proteomes" id="UP000029082">
    <property type="component" value="Unassembled WGS sequence"/>
</dbReference>
<dbReference type="AlphaFoldDB" id="A0A087C7M8"/>
<reference evidence="2 3" key="1">
    <citation type="submission" date="2014-03" db="EMBL/GenBank/DDBJ databases">
        <title>Genomics of Bifidobacteria.</title>
        <authorList>
            <person name="Ventura M."/>
            <person name="Milani C."/>
            <person name="Lugli G.A."/>
        </authorList>
    </citation>
    <scope>NUCLEOTIDE SEQUENCE [LARGE SCALE GENOMIC DNA]</scope>
    <source>
        <strain evidence="2 3">DSM 21395</strain>
    </source>
</reference>
<gene>
    <name evidence="2" type="ORF">BMON_0485</name>
</gene>
<evidence type="ECO:0000313" key="3">
    <source>
        <dbReference type="Proteomes" id="UP000029082"/>
    </source>
</evidence>
<feature type="compositionally biased region" description="Low complexity" evidence="1">
    <location>
        <begin position="88"/>
        <end position="110"/>
    </location>
</feature>
<comment type="caution">
    <text evidence="2">The sequence shown here is derived from an EMBL/GenBank/DDBJ whole genome shotgun (WGS) entry which is preliminary data.</text>
</comment>
<proteinExistence type="predicted"/>
<organism evidence="2 3">
    <name type="scientific">Bifidobacterium mongoliense DSM 21395</name>
    <dbReference type="NCBI Taxonomy" id="1437603"/>
    <lineage>
        <taxon>Bacteria</taxon>
        <taxon>Bacillati</taxon>
        <taxon>Actinomycetota</taxon>
        <taxon>Actinomycetes</taxon>
        <taxon>Bifidobacteriales</taxon>
        <taxon>Bifidobacteriaceae</taxon>
        <taxon>Bifidobacterium</taxon>
    </lineage>
</organism>
<dbReference type="STRING" id="1437603.GCA_000771525_00919"/>
<feature type="region of interest" description="Disordered" evidence="1">
    <location>
        <begin position="1"/>
        <end position="35"/>
    </location>
</feature>
<feature type="compositionally biased region" description="Polar residues" evidence="1">
    <location>
        <begin position="114"/>
        <end position="127"/>
    </location>
</feature>
<accession>A0A087C7M8</accession>
<dbReference type="EMBL" id="JGZE01000002">
    <property type="protein sequence ID" value="KFI79278.1"/>
    <property type="molecule type" value="Genomic_DNA"/>
</dbReference>
<feature type="region of interest" description="Disordered" evidence="1">
    <location>
        <begin position="48"/>
        <end position="127"/>
    </location>
</feature>
<name>A0A087C7M8_9BIFI</name>
<sequence length="127" mass="13315">MRRLKLEFSIEGTAPPDAHHGRLSHDSPLSWDEQGQRVLPGSLILVDGNAVGKDAGSHAAAPPASDGHNGNEPTDRDSSSRTPRPRTPDSVEPSGPSESAESTESAESAGNPSMVPQTTESTEGPRR</sequence>
<evidence type="ECO:0000256" key="1">
    <source>
        <dbReference type="SAM" id="MobiDB-lite"/>
    </source>
</evidence>